<keyword evidence="1" id="KW-0812">Transmembrane</keyword>
<comment type="caution">
    <text evidence="2">The sequence shown here is derived from an EMBL/GenBank/DDBJ whole genome shotgun (WGS) entry which is preliminary data.</text>
</comment>
<feature type="transmembrane region" description="Helical" evidence="1">
    <location>
        <begin position="129"/>
        <end position="151"/>
    </location>
</feature>
<organism evidence="2 3">
    <name type="scientific">Bacteroides uniformis dnLKV2</name>
    <dbReference type="NCBI Taxonomy" id="1235787"/>
    <lineage>
        <taxon>Bacteria</taxon>
        <taxon>Pseudomonadati</taxon>
        <taxon>Bacteroidota</taxon>
        <taxon>Bacteroidia</taxon>
        <taxon>Bacteroidales</taxon>
        <taxon>Bacteroidaceae</taxon>
        <taxon>Bacteroides</taxon>
    </lineage>
</organism>
<dbReference type="AlphaFoldDB" id="R9HRZ5"/>
<reference evidence="2 3" key="1">
    <citation type="submission" date="2013-04" db="EMBL/GenBank/DDBJ databases">
        <title>The Genome Sequence of Bacteroides uniformis dnLKV2.</title>
        <authorList>
            <consortium name="The Broad Institute Genomics Platform"/>
            <consortium name="The Broad Institute Genome Sequencing Center for Infectious Disease"/>
            <person name="Earl A."/>
            <person name="Xavier R."/>
            <person name="Kuhn K."/>
            <person name="Stappenbeck T."/>
            <person name="Walker B."/>
            <person name="Young S."/>
            <person name="Zeng Q."/>
            <person name="Gargeya S."/>
            <person name="Fitzgerald M."/>
            <person name="Haas B."/>
            <person name="Abouelleil A."/>
            <person name="Allen A.W."/>
            <person name="Alvarado L."/>
            <person name="Arachchi H.M."/>
            <person name="Berlin A.M."/>
            <person name="Chapman S.B."/>
            <person name="Gainer-Dewar J."/>
            <person name="Goldberg J."/>
            <person name="Griggs A."/>
            <person name="Gujja S."/>
            <person name="Hansen M."/>
            <person name="Howarth C."/>
            <person name="Imamovic A."/>
            <person name="Ireland A."/>
            <person name="Larimer J."/>
            <person name="McCowan C."/>
            <person name="Murphy C."/>
            <person name="Pearson M."/>
            <person name="Poon T.W."/>
            <person name="Priest M."/>
            <person name="Roberts A."/>
            <person name="Saif S."/>
            <person name="Shea T."/>
            <person name="Sisk P."/>
            <person name="Sykes S."/>
            <person name="Wortman J."/>
            <person name="Nusbaum C."/>
            <person name="Birren B."/>
        </authorList>
    </citation>
    <scope>NUCLEOTIDE SEQUENCE [LARGE SCALE GENOMIC DNA]</scope>
    <source>
        <strain evidence="3">dnLKV2</strain>
    </source>
</reference>
<feature type="transmembrane region" description="Helical" evidence="1">
    <location>
        <begin position="97"/>
        <end position="117"/>
    </location>
</feature>
<feature type="transmembrane region" description="Helical" evidence="1">
    <location>
        <begin position="44"/>
        <end position="76"/>
    </location>
</feature>
<dbReference type="HOGENOM" id="CLU_1607617_0_0_10"/>
<protein>
    <recommendedName>
        <fullName evidence="4">Polysaccharide biosynthesis protein C-terminal domain-containing protein</fullName>
    </recommendedName>
</protein>
<proteinExistence type="predicted"/>
<sequence>MPNHILFLIIFNSFVGYTRGATDQFLQGYGLFHDIWAPIAEVVINLTVAIIGGYLWGLPGILMGNITSLILIVGIWKPYFLYSKGFKISVIHYWVRYIKYMILIILPAIVCIYLWPAQDFSPEVSFNNWILYATISCITYLLFAVILFFLFTRSIRTFIRRILHK</sequence>
<accession>R9HRZ5</accession>
<evidence type="ECO:0000313" key="2">
    <source>
        <dbReference type="EMBL" id="EOS06772.1"/>
    </source>
</evidence>
<keyword evidence="1" id="KW-0472">Membrane</keyword>
<dbReference type="Proteomes" id="UP000014212">
    <property type="component" value="Unassembled WGS sequence"/>
</dbReference>
<evidence type="ECO:0000313" key="3">
    <source>
        <dbReference type="Proteomes" id="UP000014212"/>
    </source>
</evidence>
<keyword evidence="1" id="KW-1133">Transmembrane helix</keyword>
<name>R9HRZ5_BACUN</name>
<gene>
    <name evidence="2" type="ORF">C801_03103</name>
</gene>
<evidence type="ECO:0000256" key="1">
    <source>
        <dbReference type="SAM" id="Phobius"/>
    </source>
</evidence>
<dbReference type="EMBL" id="ASSO01000010">
    <property type="protein sequence ID" value="EOS06772.1"/>
    <property type="molecule type" value="Genomic_DNA"/>
</dbReference>
<evidence type="ECO:0008006" key="4">
    <source>
        <dbReference type="Google" id="ProtNLM"/>
    </source>
</evidence>